<feature type="domain" description="PucR C-terminal helix-turn-helix" evidence="2">
    <location>
        <begin position="476"/>
        <end position="532"/>
    </location>
</feature>
<dbReference type="InterPro" id="IPR051448">
    <property type="entry name" value="CdaR-like_regulators"/>
</dbReference>
<accession>A0A380GP17</accession>
<dbReference type="InterPro" id="IPR042070">
    <property type="entry name" value="PucR_C-HTH_sf"/>
</dbReference>
<dbReference type="AlphaFoldDB" id="A0A380GP17"/>
<dbReference type="PANTHER" id="PTHR33744:SF1">
    <property type="entry name" value="DNA-BINDING TRANSCRIPTIONAL ACTIVATOR ADER"/>
    <property type="match status" value="1"/>
</dbReference>
<evidence type="ECO:0000259" key="2">
    <source>
        <dbReference type="Pfam" id="PF13556"/>
    </source>
</evidence>
<sequence>MMTTLNEILSVPQFKGLKLINNNGDLSAEVTNLDITENNDIKHFTSSNSFILTTGVLFQDNQDNLKKLIKDLNDIHTAGLGIKVSRFLHEINQDVIDFADSIEFPLIEIPESWNLGEITHEISSFISDSETGKLNYALQVQQELNQLLIKGFSIDTMIDRMSKLLGVPIILFDPFKAPEAYSRHYRQGNALMTEHIKYFMNHYQDALTYDKNNLVFENRDHVIFKVLGYTYFPYYLMVSQVNKLSYPFSLLTIEQVVSVLSFALYKNTKIQEAEENDINRFFESLVNNQNDQTLSIKKHSELLRQYYIYPSDYYQIIICGIDEKNNLENSYYLNERHHLTFLWLKHKLTDIDSYISVYKLPSNDRFAVLLQNRHEYYYEYLKKIQKSYSEYFDDSISFGIGNEVTEFSQLPSSFFEANEAFENELPSGTKAFISQYHSKDIQELLQLIPQEKLLPFVKHTLGPLSYPKTKKDVELKQTLKVYMDNQCDITKTADKIFIHRNTVKYRINKCSNMIGTNIEDPVHSLNIRIALYVSEMIHFD</sequence>
<evidence type="ECO:0000259" key="1">
    <source>
        <dbReference type="Pfam" id="PF07905"/>
    </source>
</evidence>
<dbReference type="Pfam" id="PF13556">
    <property type="entry name" value="HTH_30"/>
    <property type="match status" value="1"/>
</dbReference>
<dbReference type="InterPro" id="IPR025736">
    <property type="entry name" value="PucR_C-HTH_dom"/>
</dbReference>
<dbReference type="Proteomes" id="UP000254412">
    <property type="component" value="Unassembled WGS sequence"/>
</dbReference>
<feature type="domain" description="Purine catabolism PurC-like" evidence="1">
    <location>
        <begin position="7"/>
        <end position="126"/>
    </location>
</feature>
<dbReference type="PANTHER" id="PTHR33744">
    <property type="entry name" value="CARBOHYDRATE DIACID REGULATOR"/>
    <property type="match status" value="1"/>
</dbReference>
<protein>
    <submittedName>
        <fullName evidence="3">Carbohydrate diacid transcriptional activator CdaR</fullName>
    </submittedName>
</protein>
<proteinExistence type="predicted"/>
<gene>
    <name evidence="3" type="ORF">NCTC13834_02586</name>
</gene>
<dbReference type="Gene3D" id="1.10.10.2840">
    <property type="entry name" value="PucR C-terminal helix-turn-helix domain"/>
    <property type="match status" value="1"/>
</dbReference>
<evidence type="ECO:0000313" key="3">
    <source>
        <dbReference type="EMBL" id="SUM56181.1"/>
    </source>
</evidence>
<dbReference type="EMBL" id="UHDS01000001">
    <property type="protein sequence ID" value="SUM56181.1"/>
    <property type="molecule type" value="Genomic_DNA"/>
</dbReference>
<organism evidence="3 4">
    <name type="scientific">Staphylococcus nepalensis</name>
    <dbReference type="NCBI Taxonomy" id="214473"/>
    <lineage>
        <taxon>Bacteria</taxon>
        <taxon>Bacillati</taxon>
        <taxon>Bacillota</taxon>
        <taxon>Bacilli</taxon>
        <taxon>Bacillales</taxon>
        <taxon>Staphylococcaceae</taxon>
        <taxon>Staphylococcus</taxon>
    </lineage>
</organism>
<reference evidence="3 4" key="1">
    <citation type="submission" date="2018-06" db="EMBL/GenBank/DDBJ databases">
        <authorList>
            <consortium name="Pathogen Informatics"/>
            <person name="Doyle S."/>
        </authorList>
    </citation>
    <scope>NUCLEOTIDE SEQUENCE [LARGE SCALE GENOMIC DNA]</scope>
    <source>
        <strain evidence="3 4">NCTC13834</strain>
    </source>
</reference>
<name>A0A380GP17_9STAP</name>
<dbReference type="Pfam" id="PF07905">
    <property type="entry name" value="PucR"/>
    <property type="match status" value="1"/>
</dbReference>
<dbReference type="InterPro" id="IPR012914">
    <property type="entry name" value="PucR_dom"/>
</dbReference>
<evidence type="ECO:0000313" key="4">
    <source>
        <dbReference type="Proteomes" id="UP000254412"/>
    </source>
</evidence>